<evidence type="ECO:0000256" key="1">
    <source>
        <dbReference type="ARBA" id="ARBA00004141"/>
    </source>
</evidence>
<comment type="caution">
    <text evidence="14">The sequence shown here is derived from an EMBL/GenBank/DDBJ whole genome shotgun (WGS) entry which is preliminary data.</text>
</comment>
<evidence type="ECO:0000313" key="15">
    <source>
        <dbReference type="Proteomes" id="UP000551563"/>
    </source>
</evidence>
<dbReference type="InterPro" id="IPR035908">
    <property type="entry name" value="F0_ATP_A_sf"/>
</dbReference>
<dbReference type="InterPro" id="IPR045083">
    <property type="entry name" value="ATP_synth_F0_asu_bact/mt"/>
</dbReference>
<evidence type="ECO:0000313" key="14">
    <source>
        <dbReference type="EMBL" id="HHV70552.1"/>
    </source>
</evidence>
<dbReference type="InterPro" id="IPR000568">
    <property type="entry name" value="ATP_synth_F0_asu"/>
</dbReference>
<evidence type="ECO:0000256" key="8">
    <source>
        <dbReference type="ARBA" id="ARBA00022781"/>
    </source>
</evidence>
<keyword evidence="7 13" id="KW-0812">Transmembrane</keyword>
<keyword evidence="10" id="KW-0406">Ion transport</keyword>
<evidence type="ECO:0000256" key="6">
    <source>
        <dbReference type="ARBA" id="ARBA00022547"/>
    </source>
</evidence>
<comment type="subcellular location">
    <subcellularLocation>
        <location evidence="1">Membrane</location>
        <topology evidence="1">Multi-pass membrane protein</topology>
    </subcellularLocation>
</comment>
<keyword evidence="4" id="KW-1003">Cell membrane</keyword>
<organism evidence="14 15">
    <name type="scientific">Brucella intermedia</name>
    <dbReference type="NCBI Taxonomy" id="94625"/>
    <lineage>
        <taxon>Bacteria</taxon>
        <taxon>Pseudomonadati</taxon>
        <taxon>Pseudomonadota</taxon>
        <taxon>Alphaproteobacteria</taxon>
        <taxon>Hyphomicrobiales</taxon>
        <taxon>Brucellaceae</taxon>
        <taxon>Brucella/Ochrobactrum group</taxon>
        <taxon>Brucella</taxon>
    </lineage>
</organism>
<dbReference type="SUPFAM" id="SSF81336">
    <property type="entry name" value="F1F0 ATP synthase subunit A"/>
    <property type="match status" value="1"/>
</dbReference>
<evidence type="ECO:0000256" key="3">
    <source>
        <dbReference type="ARBA" id="ARBA00022448"/>
    </source>
</evidence>
<name>A0A7V6U278_9HYPH</name>
<evidence type="ECO:0000256" key="12">
    <source>
        <dbReference type="ARBA" id="ARBA00023310"/>
    </source>
</evidence>
<reference evidence="14 15" key="1">
    <citation type="journal article" date="2020" name="Biotechnol. Biofuels">
        <title>New insights from the biogas microbiome by comprehensive genome-resolved metagenomics of nearly 1600 species originating from multiple anaerobic digesters.</title>
        <authorList>
            <person name="Campanaro S."/>
            <person name="Treu L."/>
            <person name="Rodriguez-R L.M."/>
            <person name="Kovalovszki A."/>
            <person name="Ziels R.M."/>
            <person name="Maus I."/>
            <person name="Zhu X."/>
            <person name="Kougias P.G."/>
            <person name="Basile A."/>
            <person name="Luo G."/>
            <person name="Schluter A."/>
            <person name="Konstantinidis K.T."/>
            <person name="Angelidaki I."/>
        </authorList>
    </citation>
    <scope>NUCLEOTIDE SEQUENCE [LARGE SCALE GENOMIC DNA]</scope>
    <source>
        <strain evidence="14">AS04akNAM_66</strain>
    </source>
</reference>
<keyword evidence="11 13" id="KW-0472">Membrane</keyword>
<dbReference type="GO" id="GO:0046933">
    <property type="term" value="F:proton-transporting ATP synthase activity, rotational mechanism"/>
    <property type="evidence" value="ECO:0007669"/>
    <property type="project" value="TreeGrafter"/>
</dbReference>
<accession>A0A7V6U278</accession>
<evidence type="ECO:0000256" key="13">
    <source>
        <dbReference type="SAM" id="Phobius"/>
    </source>
</evidence>
<evidence type="ECO:0000256" key="10">
    <source>
        <dbReference type="ARBA" id="ARBA00023065"/>
    </source>
</evidence>
<evidence type="ECO:0000256" key="5">
    <source>
        <dbReference type="ARBA" id="ARBA00022519"/>
    </source>
</evidence>
<gene>
    <name evidence="14" type="ORF">GXX48_23435</name>
</gene>
<feature type="non-terminal residue" evidence="14">
    <location>
        <position position="113"/>
    </location>
</feature>
<feature type="transmembrane region" description="Helical" evidence="13">
    <location>
        <begin position="30"/>
        <end position="47"/>
    </location>
</feature>
<evidence type="ECO:0000256" key="9">
    <source>
        <dbReference type="ARBA" id="ARBA00022989"/>
    </source>
</evidence>
<keyword evidence="3" id="KW-0813">Transport</keyword>
<dbReference type="PANTHER" id="PTHR11410">
    <property type="entry name" value="ATP SYNTHASE SUBUNIT A"/>
    <property type="match status" value="1"/>
</dbReference>
<proteinExistence type="inferred from homology"/>
<evidence type="ECO:0000256" key="2">
    <source>
        <dbReference type="ARBA" id="ARBA00006810"/>
    </source>
</evidence>
<dbReference type="AlphaFoldDB" id="A0A7V6U278"/>
<keyword evidence="5" id="KW-0997">Cell inner membrane</keyword>
<feature type="transmembrane region" description="Helical" evidence="13">
    <location>
        <begin position="84"/>
        <end position="108"/>
    </location>
</feature>
<sequence>MAGPIEQFAIKPIVELGEIGGQPVAFTNSALFMVLTVLGAAAFMFLSSKRGGVVPGRWQSSAEILYEFVSKTLRENAGEKGMTFFPLVFSLFLFILFANLIGMFPYAFTVTSH</sequence>
<dbReference type="Proteomes" id="UP000551563">
    <property type="component" value="Unassembled WGS sequence"/>
</dbReference>
<dbReference type="EMBL" id="DUMN01000673">
    <property type="protein sequence ID" value="HHV70552.1"/>
    <property type="molecule type" value="Genomic_DNA"/>
</dbReference>
<comment type="similarity">
    <text evidence="2">Belongs to the ATPase A chain family.</text>
</comment>
<keyword evidence="12" id="KW-0066">ATP synthesis</keyword>
<protein>
    <submittedName>
        <fullName evidence="14">F0F1 ATP synthase subunit A</fullName>
    </submittedName>
</protein>
<evidence type="ECO:0000256" key="11">
    <source>
        <dbReference type="ARBA" id="ARBA00023136"/>
    </source>
</evidence>
<keyword evidence="9 13" id="KW-1133">Transmembrane helix</keyword>
<keyword evidence="8" id="KW-0375">Hydrogen ion transport</keyword>
<dbReference type="Pfam" id="PF00119">
    <property type="entry name" value="ATP-synt_A"/>
    <property type="match status" value="1"/>
</dbReference>
<evidence type="ECO:0000256" key="4">
    <source>
        <dbReference type="ARBA" id="ARBA00022475"/>
    </source>
</evidence>
<evidence type="ECO:0000256" key="7">
    <source>
        <dbReference type="ARBA" id="ARBA00022692"/>
    </source>
</evidence>
<keyword evidence="6" id="KW-0138">CF(0)</keyword>
<dbReference type="GO" id="GO:0045259">
    <property type="term" value="C:proton-transporting ATP synthase complex"/>
    <property type="evidence" value="ECO:0007669"/>
    <property type="project" value="UniProtKB-KW"/>
</dbReference>
<dbReference type="PANTHER" id="PTHR11410:SF0">
    <property type="entry name" value="ATP SYNTHASE SUBUNIT A"/>
    <property type="match status" value="1"/>
</dbReference>